<name>A0A0D6LB08_9BILA</name>
<evidence type="ECO:0000313" key="2">
    <source>
        <dbReference type="EMBL" id="EPB69064.1"/>
    </source>
</evidence>
<feature type="compositionally biased region" description="Acidic residues" evidence="1">
    <location>
        <begin position="62"/>
        <end position="79"/>
    </location>
</feature>
<feature type="compositionally biased region" description="Pro residues" evidence="1">
    <location>
        <begin position="216"/>
        <end position="230"/>
    </location>
</feature>
<organism evidence="2 3">
    <name type="scientific">Ancylostoma ceylanicum</name>
    <dbReference type="NCBI Taxonomy" id="53326"/>
    <lineage>
        <taxon>Eukaryota</taxon>
        <taxon>Metazoa</taxon>
        <taxon>Ecdysozoa</taxon>
        <taxon>Nematoda</taxon>
        <taxon>Chromadorea</taxon>
        <taxon>Rhabditida</taxon>
        <taxon>Rhabditina</taxon>
        <taxon>Rhabditomorpha</taxon>
        <taxon>Strongyloidea</taxon>
        <taxon>Ancylostomatidae</taxon>
        <taxon>Ancylostomatinae</taxon>
        <taxon>Ancylostoma</taxon>
    </lineage>
</organism>
<feature type="compositionally biased region" description="Basic and acidic residues" evidence="1">
    <location>
        <begin position="80"/>
        <end position="94"/>
    </location>
</feature>
<protein>
    <submittedName>
        <fullName evidence="2">Uncharacterized protein</fullName>
    </submittedName>
</protein>
<evidence type="ECO:0000256" key="1">
    <source>
        <dbReference type="SAM" id="MobiDB-lite"/>
    </source>
</evidence>
<feature type="compositionally biased region" description="Basic and acidic residues" evidence="1">
    <location>
        <begin position="106"/>
        <end position="116"/>
    </location>
</feature>
<dbReference type="EMBL" id="KE125346">
    <property type="protein sequence ID" value="EPB69064.1"/>
    <property type="molecule type" value="Genomic_DNA"/>
</dbReference>
<feature type="region of interest" description="Disordered" evidence="1">
    <location>
        <begin position="53"/>
        <end position="139"/>
    </location>
</feature>
<evidence type="ECO:0000313" key="3">
    <source>
        <dbReference type="Proteomes" id="UP000054495"/>
    </source>
</evidence>
<feature type="region of interest" description="Disordered" evidence="1">
    <location>
        <begin position="162"/>
        <end position="447"/>
    </location>
</feature>
<proteinExistence type="predicted"/>
<keyword evidence="3" id="KW-1185">Reference proteome</keyword>
<feature type="compositionally biased region" description="Gly residues" evidence="1">
    <location>
        <begin position="317"/>
        <end position="327"/>
    </location>
</feature>
<dbReference type="AlphaFoldDB" id="A0A0D6LB08"/>
<feature type="compositionally biased region" description="Low complexity" evidence="1">
    <location>
        <begin position="433"/>
        <end position="443"/>
    </location>
</feature>
<gene>
    <name evidence="2" type="ORF">ANCCEY_11851</name>
</gene>
<accession>A0A0D6LB08</accession>
<feature type="compositionally biased region" description="Basic residues" evidence="1">
    <location>
        <begin position="262"/>
        <end position="271"/>
    </location>
</feature>
<reference evidence="2 3" key="1">
    <citation type="submission" date="2013-05" db="EMBL/GenBank/DDBJ databases">
        <title>Draft genome of the parasitic nematode Anyclostoma ceylanicum.</title>
        <authorList>
            <person name="Mitreva M."/>
        </authorList>
    </citation>
    <scope>NUCLEOTIDE SEQUENCE [LARGE SCALE GENOMIC DNA]</scope>
</reference>
<feature type="compositionally biased region" description="Basic and acidic residues" evidence="1">
    <location>
        <begin position="360"/>
        <end position="377"/>
    </location>
</feature>
<dbReference type="Proteomes" id="UP000054495">
    <property type="component" value="Unassembled WGS sequence"/>
</dbReference>
<feature type="compositionally biased region" description="Basic and acidic residues" evidence="1">
    <location>
        <begin position="399"/>
        <end position="416"/>
    </location>
</feature>
<feature type="compositionally biased region" description="Basic and acidic residues" evidence="1">
    <location>
        <begin position="329"/>
        <end position="346"/>
    </location>
</feature>
<sequence>MPLFTGMIPCVTETASLTICLFGNAVGGNIYVSAQLAKLGWAFDKLDAAATDTSVSAAVPDESFEREELDYEEDDDEEHKEERTGRFTSERKPAESTPPTTTNTIDKVEGRRHGENRNYGQQKQWRNNGRGIGRGRGNGHRYRGGPMQYGGPMRVQQGPHGGGMGGPPPLLALNTQGLYPPSGGKILINPNFRGPMGPPGPGPMGLPSNHGAAGFGPPPSTRPQMPPPIMPGMNATIARPAPVGQWDQAVEAFLSGSSQRQRSPRRRHRRSSSYSSYSSYSSRSRSAGSSRSRSPRRRRDHRSTNSRPRNQRDRGGRGGGNFRGRGGQNRRDNAPRREQNKDHRQISAECAKAVGLDNEYLSKLEDQRRKRDEVLRRKEQRRFGGGNGNEQGSSSNQRQNDRGAYRQSQQRDRQRNEGPSNNDQRRNGGGPNSSSAQSTSKPSTEAEAALRKNKAYLCVNVKNIKQLTTAKMRVETLAKDLGEIRKCWKSNEDQVTVIFVEHSKAKEFMLKYNK</sequence>
<feature type="compositionally biased region" description="Low complexity" evidence="1">
    <location>
        <begin position="272"/>
        <end position="292"/>
    </location>
</feature>